<dbReference type="EMBL" id="MCGH01000002">
    <property type="protein sequence ID" value="ODM05997.1"/>
    <property type="molecule type" value="Genomic_DNA"/>
</dbReference>
<dbReference type="GO" id="GO:0006310">
    <property type="term" value="P:DNA recombination"/>
    <property type="evidence" value="ECO:0007669"/>
    <property type="project" value="UniProtKB-KW"/>
</dbReference>
<dbReference type="InterPro" id="IPR011010">
    <property type="entry name" value="DNA_brk_join_enz"/>
</dbReference>
<dbReference type="GO" id="GO:0003677">
    <property type="term" value="F:DNA binding"/>
    <property type="evidence" value="ECO:0007669"/>
    <property type="project" value="InterPro"/>
</dbReference>
<dbReference type="InterPro" id="IPR013762">
    <property type="entry name" value="Integrase-like_cat_sf"/>
</dbReference>
<dbReference type="Pfam" id="PF00589">
    <property type="entry name" value="Phage_integrase"/>
    <property type="match status" value="1"/>
</dbReference>
<protein>
    <submittedName>
        <fullName evidence="3">Phage integrase family protein</fullName>
    </submittedName>
</protein>
<reference evidence="3 4" key="1">
    <citation type="submission" date="2016-07" db="EMBL/GenBank/DDBJ databases">
        <title>Characterization of isolates of Eisenbergiella tayi derived from blood cultures, using whole genome sequencing.</title>
        <authorList>
            <person name="Burdz T."/>
            <person name="Wiebe D."/>
            <person name="Huynh C."/>
            <person name="Bernard K."/>
        </authorList>
    </citation>
    <scope>NUCLEOTIDE SEQUENCE [LARGE SCALE GENOMIC DNA]</scope>
    <source>
        <strain evidence="3 4">NML 110608</strain>
    </source>
</reference>
<dbReference type="Gene3D" id="1.10.443.10">
    <property type="entry name" value="Intergrase catalytic core"/>
    <property type="match status" value="1"/>
</dbReference>
<dbReference type="InterPro" id="IPR002104">
    <property type="entry name" value="Integrase_catalytic"/>
</dbReference>
<dbReference type="SUPFAM" id="SSF56349">
    <property type="entry name" value="DNA breaking-rejoining enzymes"/>
    <property type="match status" value="1"/>
</dbReference>
<evidence type="ECO:0000259" key="2">
    <source>
        <dbReference type="PROSITE" id="PS51898"/>
    </source>
</evidence>
<evidence type="ECO:0000256" key="1">
    <source>
        <dbReference type="ARBA" id="ARBA00023172"/>
    </source>
</evidence>
<comment type="caution">
    <text evidence="3">The sequence shown here is derived from an EMBL/GenBank/DDBJ whole genome shotgun (WGS) entry which is preliminary data.</text>
</comment>
<dbReference type="RefSeq" id="WP_069152092.1">
    <property type="nucleotide sequence ID" value="NZ_MCGH01000002.1"/>
</dbReference>
<dbReference type="PROSITE" id="PS51898">
    <property type="entry name" value="TYR_RECOMBINASE"/>
    <property type="match status" value="1"/>
</dbReference>
<dbReference type="AlphaFoldDB" id="A0A1E3ABZ7"/>
<evidence type="ECO:0000313" key="4">
    <source>
        <dbReference type="Proteomes" id="UP000094067"/>
    </source>
</evidence>
<accession>A0A1E3ABZ7</accession>
<evidence type="ECO:0000313" key="3">
    <source>
        <dbReference type="EMBL" id="ODM05997.1"/>
    </source>
</evidence>
<proteinExistence type="predicted"/>
<keyword evidence="1" id="KW-0233">DNA recombination</keyword>
<sequence>MSAIPKQEYIEYYRECEEKRYRDFLDSLSDSISFDSNKWICEKRLKNQSQLLSKVTIYFSMVPGQYKEMVKYFALIRLVEGKSVGTVCGDVGNIAIFLRFMADVPLSEIQVTTASRFKEYLDGKSYSESTRSSIWSDVSVFLRRMSDFEKMNLMNPFYNKPYQAKQLVDQKYIPEYVAKQLDWIFMEEDIPITMRCIYWLLRLIPSRISEILGMKIECIKPFDGHYCIFIPMWKQNGGYREPIIRTIHIENKEMGGHLIALILEQQKMAMSYQSYLPEEKKGALFAYRSQILLDGVWHSENRYRVASGRYISYHLKEICRRYDVRDENGGEYVVTSHQFRHNGVTDRLRAGFTLPQIAEMTAHHGTAMLYASYAHLNLFPETIVEPMKYQTEAENPYVLFGGRILNMDFVTESRLLKNIHAHRVPGGVCADVTHCRSGIWECISCRDFVPEMEQLAYFKEQAADWESKAEKFRNDRQLADNFAAIAGGFKTVVEKLERGA</sequence>
<dbReference type="PATRIC" id="fig|1432052.4.peg.2103"/>
<name>A0A1E3ABZ7_9FIRM</name>
<dbReference type="GO" id="GO:0015074">
    <property type="term" value="P:DNA integration"/>
    <property type="evidence" value="ECO:0007669"/>
    <property type="project" value="InterPro"/>
</dbReference>
<gene>
    <name evidence="3" type="ORF">BEI61_01886</name>
</gene>
<feature type="domain" description="Tyr recombinase" evidence="2">
    <location>
        <begin position="167"/>
        <end position="388"/>
    </location>
</feature>
<organism evidence="3 4">
    <name type="scientific">Eisenbergiella tayi</name>
    <dbReference type="NCBI Taxonomy" id="1432052"/>
    <lineage>
        <taxon>Bacteria</taxon>
        <taxon>Bacillati</taxon>
        <taxon>Bacillota</taxon>
        <taxon>Clostridia</taxon>
        <taxon>Lachnospirales</taxon>
        <taxon>Lachnospiraceae</taxon>
        <taxon>Eisenbergiella</taxon>
    </lineage>
</organism>
<dbReference type="Proteomes" id="UP000094067">
    <property type="component" value="Unassembled WGS sequence"/>
</dbReference>
<dbReference type="CDD" id="cd00397">
    <property type="entry name" value="DNA_BRE_C"/>
    <property type="match status" value="1"/>
</dbReference>